<organism evidence="1 2">
    <name type="scientific">Hymenobacter caeli</name>
    <dbReference type="NCBI Taxonomy" id="2735894"/>
    <lineage>
        <taxon>Bacteria</taxon>
        <taxon>Pseudomonadati</taxon>
        <taxon>Bacteroidota</taxon>
        <taxon>Cytophagia</taxon>
        <taxon>Cytophagales</taxon>
        <taxon>Hymenobacteraceae</taxon>
        <taxon>Hymenobacter</taxon>
    </lineage>
</organism>
<evidence type="ECO:0000313" key="2">
    <source>
        <dbReference type="Proteomes" id="UP000779507"/>
    </source>
</evidence>
<keyword evidence="2" id="KW-1185">Reference proteome</keyword>
<evidence type="ECO:0008006" key="3">
    <source>
        <dbReference type="Google" id="ProtNLM"/>
    </source>
</evidence>
<accession>A0ABX2FXJ9</accession>
<gene>
    <name evidence="1" type="ORF">HNP98_003849</name>
</gene>
<dbReference type="RefSeq" id="WP_173811764.1">
    <property type="nucleotide sequence ID" value="NZ_JABSNP010000023.1"/>
</dbReference>
<dbReference type="Proteomes" id="UP000779507">
    <property type="component" value="Unassembled WGS sequence"/>
</dbReference>
<reference evidence="1 2" key="1">
    <citation type="submission" date="2020-05" db="EMBL/GenBank/DDBJ databases">
        <title>Genomic Encyclopedia of Type Strains, Phase IV (KMG-V): Genome sequencing to study the core and pangenomes of soil and plant-associated prokaryotes.</title>
        <authorList>
            <person name="Whitman W."/>
        </authorList>
    </citation>
    <scope>NUCLEOTIDE SEQUENCE [LARGE SCALE GENOMIC DNA]</scope>
    <source>
        <strain evidence="1 2">9A</strain>
    </source>
</reference>
<sequence>MLYRVDTELLASLVRTKRAGQTLREAAEEITRTIVPVSVGTLLRVEQQKVPDLPVFLHLCNWLAVAPGRLLYGPSPVTAATETTATTVVRLLRSDKRLEPAMANVLAIMIEATYAQLSAHE</sequence>
<evidence type="ECO:0000313" key="1">
    <source>
        <dbReference type="EMBL" id="NRT21004.1"/>
    </source>
</evidence>
<comment type="caution">
    <text evidence="1">The sequence shown here is derived from an EMBL/GenBank/DDBJ whole genome shotgun (WGS) entry which is preliminary data.</text>
</comment>
<proteinExistence type="predicted"/>
<name>A0ABX2FXJ9_9BACT</name>
<protein>
    <recommendedName>
        <fullName evidence="3">XRE family transcriptional regulator</fullName>
    </recommendedName>
</protein>
<dbReference type="EMBL" id="JABSNP010000023">
    <property type="protein sequence ID" value="NRT21004.1"/>
    <property type="molecule type" value="Genomic_DNA"/>
</dbReference>